<dbReference type="SUPFAM" id="SSF47741">
    <property type="entry name" value="CO dehydrogenase ISP C-domain like"/>
    <property type="match status" value="3"/>
</dbReference>
<evidence type="ECO:0000256" key="13">
    <source>
        <dbReference type="ARBA" id="ARBA00023014"/>
    </source>
</evidence>
<dbReference type="FunFam" id="3.30.465.10:FF:000013">
    <property type="entry name" value="Aldehyde oxidase"/>
    <property type="match status" value="2"/>
</dbReference>
<dbReference type="Pfam" id="PF20256">
    <property type="entry name" value="MoCoBD_2"/>
    <property type="match status" value="3"/>
</dbReference>
<dbReference type="PROSITE" id="PS51387">
    <property type="entry name" value="FAD_PCMH"/>
    <property type="match status" value="2"/>
</dbReference>
<dbReference type="Pfam" id="PF02738">
    <property type="entry name" value="MoCoBD_1"/>
    <property type="match status" value="3"/>
</dbReference>
<comment type="subcellular location">
    <subcellularLocation>
        <location evidence="3">Peroxisome</location>
    </subcellularLocation>
</comment>
<proteinExistence type="inferred from homology"/>
<dbReference type="PROSITE" id="PS00197">
    <property type="entry name" value="2FE2S_FER_1"/>
    <property type="match status" value="3"/>
</dbReference>
<evidence type="ECO:0000256" key="14">
    <source>
        <dbReference type="ARBA" id="ARBA00023027"/>
    </source>
</evidence>
<dbReference type="InterPro" id="IPR006058">
    <property type="entry name" value="2Fe2S_fd_BS"/>
</dbReference>
<keyword evidence="12" id="KW-0408">Iron</keyword>
<dbReference type="InterPro" id="IPR012675">
    <property type="entry name" value="Beta-grasp_dom_sf"/>
</dbReference>
<accession>A0A182YKY2</accession>
<dbReference type="VEuPathDB" id="VectorBase:ASTE011456"/>
<sequence length="3566" mass="392382">MFCLVQGTEINVNTSLTFIRNHAHLTGTKFMCLEGGCGACVVNLSGVHPVSGEPFSYAVNSDYVDYFLSPLFTLFHFKQCLFPVLACHGMDITTVEGIGGKQRGYHATQKLLAHFNGTQCGYCSPGMVMNMYSLLETKKGKVTMEEIENSFGGNICRCTGYRPILDAFKALAVDADPKIKEKCQDIEDLTKICPKTGSACGGKCSAAGKINPNKGLHLSFDEQKEWHKVYNVSDIFAIFESIGDKPYTLIGGNTAHGVYRRNDAIKVFIDINAVQELRASSVGSSLTVGAGTSLTELMDLLAFAAKQNKSFSYFEHLIRHIDLIANVPVRNTGTIAGNLSIKNQHPEFPSDLYLILEAADAKLTILESKGKTSTVRPSEYVTLDMRNKLLLNVILPPLDPSIYVYRSFKIMPRAQNAHAYVNGAFLIKLDGSNIVSSNICFGGIDPHFTHAIKTEEFLKGKNLHTNETIQGALKILAAELNPDWVLPDAAPEYRKNLALSLFYKFTLNVASVMNATVKTEYKSGGYLLHRHVSSGVQQYDGDQRRGQWSLDKKVPKIEGLHQTSGEAKFINDLPTFPGELYAAFVLGTTVHAEIDSFDTEEALRIPGVVAFYTAKDIPGNNDFMPVKSQFSPNVEEVFCSGRILFHGQPVGLMVANTFEAAQKAAQKVRLNYSAKADKPIYPTVKDVADAKCHDRVVDIDYGFTGKSYTDSVTEPSITVSGTFESGGQYHYTMETQTCVCLPLEDGMEVHSATQAVTLTQIAIAQMLGVPENSLNVSVRRIGGGYGGKASRAVQIACACALACHLTKRPVRLIMTIESNMAVVGKRYGVVSSYCADVTAEGQILRLRNEFLHDAGCNTNEAPDFMQGYYGNCYNKDAWCVISKTALTDSASNTWCRAPGSTEAYAMIESIIEHIAFATERDSLAVRLENMPTDSPMRPLLQTFLVDTEYERRRLAIEQFNLEHRWRKRGIAIVPMKYPVSYFGTLHALVSIYHTDGTVAIAHGGIEMGQGINTRAAQVAAKVLGIPVEKIAIKATNNLTAPNDFCTQASITSEAVAHVSTVTTAFINLYKKCLSVLIACELLLSRIKPVRQQHPDVPWEKLTQLCHLQGVDLCATAMYDGVQLPSYNVWALSCAEIELDVLTGNVVLHRVDILEDAGQTLNPEIEIGQIEGAFMMGVGLYLTEALIYDRGTGELLTNRSWNYRVPGPKDIPVEFKIRLLPSTINPTGVQRSKATGEPAVNMAVVVLFALRNAINAARLDAGAPRQWIPLGSPSTPDRILGLVPVDTSLNTFIRNHAHLTGTKFMCLEGGCGACVVNLSGVHPVSGEPFSYAVNSCLFPVLACHGMDITTVEGIGGKQRGYHATQKLLAHFNGTQCGYCSPGMVMNMYSLLETKKGKVTMEEIENSFGGNICRCTGYRPILDAFKALAVDADPKIKENGVQGKTSTVRPSEYVTLDMRNKLLLNVILPPLDPSIYVYRSFKIMPRAQNAHAYVNGAFLIKLDGSNTVSSNICFGGIDPHFTHAIKTEEFLKGKNLLTNETIQGALKILAAELNPDWVLPDAAPEYRKNLALSLFYKFVLNIAPELKASVKDEFKSGGSVLDRPLSSGTQSFDTIKENWPLTKNIPKIEGLLQTSGEAKYANDLPMFPNELYAAFVLGTESQTKITNIDASEALKLPGVVAFYSAKDIPGANNFMYFKGFMGPHDEEIFCSEKVIYHGQPVGLVVANTFNLANRAAKLVKVQYETRSSKRYPTVKDVLRAKATDRLNDMPYSTLGEEFEAAPNGAIKVKGCFEIGGQYHYTMETQTAVCIPIEDGMDVYSATQWIDFTQIAISKMLNVPENSLNLYVRRLGGGYGSKGTRATLIACAAALAAHKTQRPVRLVMTLEANMEAIGKRYGVVSNYEVDVEKDGKITKLYNEYVHDFGSCLNESMGHCAEFFRNCYDNKAWKTVAKGAITDSASNTWCRAPGTTEGIAMVETIMEHVAHATGLDPLDVRMANMPKDLKMCELMPEFRADVEYDSRKQEIEQFNRENRWRKRGIAITPMRYPLGYFGTIHALVSIYHTDGTVVITHGGIEMGQGMNTKVAQVAAYVLGIPMEKISIKPSANMTSPNAICTGGSMTSETVSFAVKKACEILLERMKPIRDEMKDASWETIVENSYYKNVDLCATYMYKASDLEAYIIWGLTCTEVEIDVLTGNVQLRRVDILEDTGESLSPGIDVGQVEGAFIMGVGYYLTEALIYDPHTGALLTNRTWTYKPPGAKDIPVDFRVRFLQKSSNATGVLRSKATGEPAMNMTVSVLCALRNAVVAARTDAGLPNEWVQLGAPSTPDQVYLMAANSATVPIDTSLGTYLRYHAQLKGTKFMCREGGCGACIVNVSSQHPVTKDIISRAVNSCLFPLFSCNGLDIVTIEGVGNKLDGYHATQRRLAHFNGTQCGFCSPGMVMNMYSLLEAKQGNVTMEEVENSFGGNICRCTGYRPILDAFKSMAVDADPKLLEVCQDIEDVPRICPKSLDGTAPCSGKCSLAAQCEEANDIYLLFASGREWYKVENVQAIFRIFDKIESQSYMLVAGNTATGVYRRPDNLDVFIDITSVADLRVNYFNDALIIGANVTLTELIGILDEATSATGYEYCREMVKHLDLIANVPVRNVGTIAGNLSIKHQHRDFPSDVYLLLEGVGARLTIATSTTSTKVVSVEEYLSMNMNKRIILNILLYPLDPNEYSLRTYKVMPRAQNAHAYVNAAFLLQFQPSGHLRTASICYGGISPGFTHAVQLESFLVGKDIFQESVLQEALTLLNDTIAPTYAPPDATAAYRKHLVLTLFYRAILSIAGDRDVQLNALYSSGTQLSKRMLSSGQQTYDTIQENWPVTKHIPKVEGLSQTAGEAHYTDDIPNLPGQLFGAFVLATKPRTSIVRIDAKQALARAGVVAFYSARDIPGTNNFMPVELGNKEVEEIFCSDRVLYHGQPVGIVLAETYDEAYRAAKLVEIEYGPPDGQPILPTVKDVMNADQTERIHPSDEVQIGDRYEAGSGSIRLEGTFDLPSQYHLSMETQQCVCVPIDDGMDVYSSTQWVDICQIAIARALRIPESSLNFRIRRLGGAFGSKISRASQIACACAIAAHFSQRPVRLIMSLEDNMAAIGKRSACVSRYEIEVDDRGRVQRLLNQFYQDSGCSLNEPVEKVTFLFYRNCYDTSSWKVMGHSVLTESASTTYCRGPGTNEGISMAENMMEHIAHRLGLDPLAVRMENLPDDSKIRELLPMFAQDVQYETRREAIVSFNEANRWIKRGIAIVPMRYPQYFVGSLHALVSIYHADGTVAITTGGIDMGQGVNTKVTQVAARALGIPMSMIQVKAMANITSPNAIVSGGSMTSDAACYAVQRACEMLRTRIDPVRQQHPDESWEAITQRCHQQHVDLCALYQYNVTEMQHYVVWGLACSEVEVDILTGNVQIRRVDILEDVGESISPGIDIGQIEGAFVMGIGLYFTEQLVYGGESGQLLTTRSWNYKPPGAKDIPVDFRVKFLQRTHNENFVLRSKTTGEPALNMTVSLLFALRMALNSARKQAGLSDEWYPIGE</sequence>
<evidence type="ECO:0000256" key="8">
    <source>
        <dbReference type="ARBA" id="ARBA00022714"/>
    </source>
</evidence>
<keyword evidence="7" id="KW-0285">Flavoprotein</keyword>
<dbReference type="STRING" id="30069.A0A182YKY2"/>
<dbReference type="VEuPathDB" id="VectorBase:ASTE011683"/>
<dbReference type="Gene3D" id="3.30.390.50">
    <property type="entry name" value="CO dehydrogenase flavoprotein, C-terminal domain"/>
    <property type="match status" value="3"/>
</dbReference>
<dbReference type="InterPro" id="IPR036683">
    <property type="entry name" value="CO_DH_flav_C_dom_sf"/>
</dbReference>
<dbReference type="PANTHER" id="PTHR11908">
    <property type="entry name" value="XANTHINE DEHYDROGENASE"/>
    <property type="match status" value="1"/>
</dbReference>
<dbReference type="FunFam" id="3.90.1170.50:FF:000003">
    <property type="entry name" value="Aldehyde oxidase"/>
    <property type="match status" value="3"/>
</dbReference>
<dbReference type="InterPro" id="IPR036010">
    <property type="entry name" value="2Fe-2S_ferredoxin-like_sf"/>
</dbReference>
<evidence type="ECO:0000313" key="19">
    <source>
        <dbReference type="EnsemblMetazoa" id="ASTEI09118-PA"/>
    </source>
</evidence>
<dbReference type="GO" id="GO:0051537">
    <property type="term" value="F:2 iron, 2 sulfur cluster binding"/>
    <property type="evidence" value="ECO:0007669"/>
    <property type="project" value="UniProtKB-KW"/>
</dbReference>
<comment type="cofactor">
    <cofactor evidence="16">
        <name>[2Fe-2S] cluster</name>
        <dbReference type="ChEBI" id="CHEBI:190135"/>
    </cofactor>
</comment>
<keyword evidence="13" id="KW-0411">Iron-sulfur</keyword>
<dbReference type="InterPro" id="IPR036318">
    <property type="entry name" value="FAD-bd_PCMH-like_sf"/>
</dbReference>
<dbReference type="OMA" id="QRKIYTT"/>
<comment type="cofactor">
    <cofactor evidence="2">
        <name>FAD</name>
        <dbReference type="ChEBI" id="CHEBI:57692"/>
    </cofactor>
</comment>
<dbReference type="Gene3D" id="1.10.150.120">
    <property type="entry name" value="[2Fe-2S]-binding domain"/>
    <property type="match status" value="3"/>
</dbReference>
<dbReference type="Pfam" id="PF01315">
    <property type="entry name" value="Ald_Xan_dh_C"/>
    <property type="match status" value="3"/>
</dbReference>
<keyword evidence="14" id="KW-0520">NAD</keyword>
<dbReference type="GO" id="GO:0005777">
    <property type="term" value="C:peroxisome"/>
    <property type="evidence" value="ECO:0007669"/>
    <property type="project" value="UniProtKB-SubCell"/>
</dbReference>
<name>A0A182YKY2_ANOST</name>
<dbReference type="Gene3D" id="3.30.365.10">
    <property type="entry name" value="Aldehyde oxidase/xanthine dehydrogenase, molybdopterin binding domain"/>
    <property type="match status" value="12"/>
</dbReference>
<dbReference type="FunFam" id="3.10.20.30:FF:000012">
    <property type="entry name" value="Xanthine dehydrogenase/oxidase"/>
    <property type="match status" value="2"/>
</dbReference>
<dbReference type="InterPro" id="IPR008274">
    <property type="entry name" value="AldOxase/xan_DH_MoCoBD1"/>
</dbReference>
<dbReference type="Gene3D" id="3.10.20.30">
    <property type="match status" value="3"/>
</dbReference>
<dbReference type="InterPro" id="IPR016208">
    <property type="entry name" value="Ald_Oxase/xanthine_DH-like"/>
</dbReference>
<dbReference type="FunFam" id="3.30.365.10:FF:000019">
    <property type="entry name" value="indole-3-acetaldehyde oxidase"/>
    <property type="match status" value="2"/>
</dbReference>
<dbReference type="PROSITE" id="PS51085">
    <property type="entry name" value="2FE2S_FER_2"/>
    <property type="match status" value="1"/>
</dbReference>
<dbReference type="Gene3D" id="3.90.1170.50">
    <property type="entry name" value="Aldehyde oxidase/xanthine dehydrogenase, a/b hammerhead"/>
    <property type="match status" value="3"/>
</dbReference>
<dbReference type="Pfam" id="PF00941">
    <property type="entry name" value="FAD_binding_5"/>
    <property type="match status" value="2"/>
</dbReference>
<evidence type="ECO:0000256" key="16">
    <source>
        <dbReference type="ARBA" id="ARBA00034078"/>
    </source>
</evidence>
<dbReference type="Pfam" id="PF01799">
    <property type="entry name" value="Fer2_2"/>
    <property type="match status" value="3"/>
</dbReference>
<dbReference type="Gene3D" id="3.30.465.10">
    <property type="match status" value="2"/>
</dbReference>
<dbReference type="PANTHER" id="PTHR11908:SF132">
    <property type="entry name" value="ALDEHYDE OXIDASE 1-RELATED"/>
    <property type="match status" value="1"/>
</dbReference>
<dbReference type="FunFam" id="1.10.150.120:FF:000007">
    <property type="entry name" value="indole-3-acetaldehyde oxidase"/>
    <property type="match status" value="2"/>
</dbReference>
<dbReference type="EnsemblMetazoa" id="ASTEI09118-RA">
    <property type="protein sequence ID" value="ASTEI09118-PA"/>
    <property type="gene ID" value="ASTEI09118"/>
</dbReference>
<dbReference type="VEuPathDB" id="VectorBase:ASTEI09118"/>
<keyword evidence="6" id="KW-0500">Molybdenum</keyword>
<dbReference type="InterPro" id="IPR005107">
    <property type="entry name" value="CO_DH_flav_C"/>
</dbReference>
<evidence type="ECO:0000256" key="7">
    <source>
        <dbReference type="ARBA" id="ARBA00022630"/>
    </source>
</evidence>
<keyword evidence="9" id="KW-0479">Metal-binding</keyword>
<reference evidence="20" key="1">
    <citation type="journal article" date="2014" name="Genome Biol.">
        <title>Genome analysis of a major urban malaria vector mosquito, Anopheles stephensi.</title>
        <authorList>
            <person name="Jiang X."/>
            <person name="Peery A."/>
            <person name="Hall A.B."/>
            <person name="Sharma A."/>
            <person name="Chen X.G."/>
            <person name="Waterhouse R.M."/>
            <person name="Komissarov A."/>
            <person name="Riehle M.M."/>
            <person name="Shouche Y."/>
            <person name="Sharakhova M.V."/>
            <person name="Lawson D."/>
            <person name="Pakpour N."/>
            <person name="Arensburger P."/>
            <person name="Davidson V.L."/>
            <person name="Eiglmeier K."/>
            <person name="Emrich S."/>
            <person name="George P."/>
            <person name="Kennedy R.C."/>
            <person name="Mane S.P."/>
            <person name="Maslen G."/>
            <person name="Oringanje C."/>
            <person name="Qi Y."/>
            <person name="Settlage R."/>
            <person name="Tojo M."/>
            <person name="Tubio J.M."/>
            <person name="Unger M.F."/>
            <person name="Wang B."/>
            <person name="Vernick K.D."/>
            <person name="Ribeiro J.M."/>
            <person name="James A.A."/>
            <person name="Michel K."/>
            <person name="Riehle M.A."/>
            <person name="Luckhart S."/>
            <person name="Sharakhov I.V."/>
            <person name="Tu Z."/>
        </authorList>
    </citation>
    <scope>NUCLEOTIDE SEQUENCE [LARGE SCALE GENOMIC DNA]</scope>
    <source>
        <strain evidence="20">Indian</strain>
    </source>
</reference>
<evidence type="ECO:0000256" key="17">
    <source>
        <dbReference type="ARBA" id="ARBA00052415"/>
    </source>
</evidence>
<comment type="catalytic activity">
    <reaction evidence="17">
        <text>indole-3-acetaldehyde + O2 + H2O = (indol-3-yl)acetate + H2O2 + H(+)</text>
        <dbReference type="Rhea" id="RHEA:16277"/>
        <dbReference type="ChEBI" id="CHEBI:15377"/>
        <dbReference type="ChEBI" id="CHEBI:15378"/>
        <dbReference type="ChEBI" id="CHEBI:15379"/>
        <dbReference type="ChEBI" id="CHEBI:16240"/>
        <dbReference type="ChEBI" id="CHEBI:18086"/>
        <dbReference type="ChEBI" id="CHEBI:30854"/>
        <dbReference type="EC" id="1.2.3.7"/>
    </reaction>
</comment>
<keyword evidence="20" id="KW-1185">Reference proteome</keyword>
<dbReference type="GO" id="GO:0005506">
    <property type="term" value="F:iron ion binding"/>
    <property type="evidence" value="ECO:0007669"/>
    <property type="project" value="InterPro"/>
</dbReference>
<dbReference type="InterPro" id="IPR036884">
    <property type="entry name" value="2Fe-2S-bd_dom_sf"/>
</dbReference>
<dbReference type="InterPro" id="IPR001041">
    <property type="entry name" value="2Fe-2S_ferredoxin-type"/>
</dbReference>
<evidence type="ECO:0000256" key="1">
    <source>
        <dbReference type="ARBA" id="ARBA00001924"/>
    </source>
</evidence>
<dbReference type="SUPFAM" id="SSF55447">
    <property type="entry name" value="CO dehydrogenase flavoprotein C-terminal domain-like"/>
    <property type="match status" value="3"/>
</dbReference>
<comment type="cofactor">
    <cofactor evidence="1">
        <name>Mo-molybdopterin</name>
        <dbReference type="ChEBI" id="CHEBI:71302"/>
    </cofactor>
</comment>
<evidence type="ECO:0000256" key="12">
    <source>
        <dbReference type="ARBA" id="ARBA00023004"/>
    </source>
</evidence>
<evidence type="ECO:0000256" key="5">
    <source>
        <dbReference type="ARBA" id="ARBA00011738"/>
    </source>
</evidence>
<dbReference type="InterPro" id="IPR002888">
    <property type="entry name" value="2Fe-2S-bd"/>
</dbReference>
<keyword evidence="15" id="KW-0576">Peroxisome</keyword>
<dbReference type="Pfam" id="PF00111">
    <property type="entry name" value="Fer2"/>
    <property type="match status" value="1"/>
</dbReference>
<dbReference type="InterPro" id="IPR037165">
    <property type="entry name" value="AldOxase/xan_DH_Mopterin-bd_sf"/>
</dbReference>
<evidence type="ECO:0000256" key="15">
    <source>
        <dbReference type="ARBA" id="ARBA00023140"/>
    </source>
</evidence>
<organism evidence="19 20">
    <name type="scientific">Anopheles stephensi</name>
    <name type="common">Indo-Pakistan malaria mosquito</name>
    <dbReference type="NCBI Taxonomy" id="30069"/>
    <lineage>
        <taxon>Eukaryota</taxon>
        <taxon>Metazoa</taxon>
        <taxon>Ecdysozoa</taxon>
        <taxon>Arthropoda</taxon>
        <taxon>Hexapoda</taxon>
        <taxon>Insecta</taxon>
        <taxon>Pterygota</taxon>
        <taxon>Neoptera</taxon>
        <taxon>Endopterygota</taxon>
        <taxon>Diptera</taxon>
        <taxon>Nematocera</taxon>
        <taxon>Culicoidea</taxon>
        <taxon>Culicidae</taxon>
        <taxon>Anophelinae</taxon>
        <taxon>Anopheles</taxon>
    </lineage>
</organism>
<dbReference type="SUPFAM" id="SSF54665">
    <property type="entry name" value="CO dehydrogenase molybdoprotein N-domain-like"/>
    <property type="match status" value="3"/>
</dbReference>
<evidence type="ECO:0000256" key="2">
    <source>
        <dbReference type="ARBA" id="ARBA00001974"/>
    </source>
</evidence>
<evidence type="ECO:0000256" key="4">
    <source>
        <dbReference type="ARBA" id="ARBA00006849"/>
    </source>
</evidence>
<dbReference type="InterPro" id="IPR002346">
    <property type="entry name" value="Mopterin_DH_FAD-bd"/>
</dbReference>
<dbReference type="Pfam" id="PF03450">
    <property type="entry name" value="CO_deh_flav_C"/>
    <property type="match status" value="3"/>
</dbReference>
<dbReference type="CDD" id="cd00207">
    <property type="entry name" value="fer2"/>
    <property type="match status" value="1"/>
</dbReference>
<dbReference type="FunFam" id="3.30.365.10:FF:000009">
    <property type="entry name" value="Aldehyde oxidase"/>
    <property type="match status" value="1"/>
</dbReference>
<dbReference type="SUPFAM" id="SSF54292">
    <property type="entry name" value="2Fe-2S ferredoxin-like"/>
    <property type="match status" value="3"/>
</dbReference>
<dbReference type="InterPro" id="IPR016166">
    <property type="entry name" value="FAD-bd_PCMH"/>
</dbReference>
<comment type="similarity">
    <text evidence="4">Belongs to the xanthine dehydrogenase family.</text>
</comment>
<dbReference type="InterPro" id="IPR016169">
    <property type="entry name" value="FAD-bd_PCMH_sub2"/>
</dbReference>
<dbReference type="VEuPathDB" id="VectorBase:ASTEI20_042294"/>
<dbReference type="FunFam" id="3.30.365.10:FF:000008">
    <property type="entry name" value="Aldehyde oxidase1"/>
    <property type="match status" value="1"/>
</dbReference>
<dbReference type="InterPro" id="IPR036856">
    <property type="entry name" value="Ald_Oxase/Xan_DH_a/b_sf"/>
</dbReference>
<evidence type="ECO:0000313" key="20">
    <source>
        <dbReference type="Proteomes" id="UP000076408"/>
    </source>
</evidence>
<dbReference type="GO" id="GO:0071949">
    <property type="term" value="F:FAD binding"/>
    <property type="evidence" value="ECO:0007669"/>
    <property type="project" value="InterPro"/>
</dbReference>
<evidence type="ECO:0000256" key="6">
    <source>
        <dbReference type="ARBA" id="ARBA00022505"/>
    </source>
</evidence>
<dbReference type="VEuPathDB" id="VectorBase:ASTEI20_040711"/>
<keyword evidence="10" id="KW-0274">FAD</keyword>
<protein>
    <recommendedName>
        <fullName evidence="18">Indole-3-acetaldehyde oxidase</fullName>
    </recommendedName>
</protein>
<evidence type="ECO:0000256" key="10">
    <source>
        <dbReference type="ARBA" id="ARBA00022827"/>
    </source>
</evidence>
<comment type="subunit">
    <text evidence="5">Homodimer.</text>
</comment>
<dbReference type="SMART" id="SM01008">
    <property type="entry name" value="Ald_Xan_dh_C"/>
    <property type="match status" value="3"/>
</dbReference>
<evidence type="ECO:0000256" key="9">
    <source>
        <dbReference type="ARBA" id="ARBA00022723"/>
    </source>
</evidence>
<evidence type="ECO:0000256" key="11">
    <source>
        <dbReference type="ARBA" id="ARBA00023002"/>
    </source>
</evidence>
<dbReference type="FunFam" id="3.30.390.50:FF:000003">
    <property type="entry name" value="Aldehyde oxidase1"/>
    <property type="match status" value="3"/>
</dbReference>
<evidence type="ECO:0000256" key="3">
    <source>
        <dbReference type="ARBA" id="ARBA00004275"/>
    </source>
</evidence>
<dbReference type="SUPFAM" id="SSF56176">
    <property type="entry name" value="FAD-binding/transporter-associated domain-like"/>
    <property type="match status" value="2"/>
</dbReference>
<dbReference type="GO" id="GO:0050302">
    <property type="term" value="F:indole-3-acetaldehyde oxidase activity"/>
    <property type="evidence" value="ECO:0007669"/>
    <property type="project" value="UniProtKB-EC"/>
</dbReference>
<evidence type="ECO:0000256" key="18">
    <source>
        <dbReference type="ARBA" id="ARBA00072265"/>
    </source>
</evidence>
<keyword evidence="11" id="KW-0560">Oxidoreductase</keyword>
<reference evidence="19" key="2">
    <citation type="submission" date="2020-05" db="UniProtKB">
        <authorList>
            <consortium name="EnsemblMetazoa"/>
        </authorList>
    </citation>
    <scope>IDENTIFICATION</scope>
    <source>
        <strain evidence="19">Indian</strain>
    </source>
</reference>
<dbReference type="InterPro" id="IPR046867">
    <property type="entry name" value="AldOxase/xan_DH_MoCoBD2"/>
</dbReference>
<dbReference type="InterPro" id="IPR000674">
    <property type="entry name" value="Ald_Oxase/Xan_DH_a/b"/>
</dbReference>
<keyword evidence="8" id="KW-0001">2Fe-2S</keyword>
<dbReference type="SUPFAM" id="SSF56003">
    <property type="entry name" value="Molybdenum cofactor-binding domain"/>
    <property type="match status" value="3"/>
</dbReference>
<dbReference type="Proteomes" id="UP000076408">
    <property type="component" value="Unassembled WGS sequence"/>
</dbReference>
<dbReference type="SMART" id="SM01092">
    <property type="entry name" value="CO_deh_flav_C"/>
    <property type="match status" value="3"/>
</dbReference>
<dbReference type="VEuPathDB" id="VectorBase:ASTEI20_032042"/>
<dbReference type="VEuPathDB" id="VectorBase:ASTEI20_042716"/>
<dbReference type="FunFam" id="3.30.365.10:FF:000001">
    <property type="entry name" value="Xanthine dehydrogenase oxidase"/>
    <property type="match status" value="3"/>
</dbReference>